<dbReference type="Proteomes" id="UP001286313">
    <property type="component" value="Unassembled WGS sequence"/>
</dbReference>
<proteinExistence type="predicted"/>
<keyword evidence="2" id="KW-1185">Reference proteome</keyword>
<reference evidence="1" key="1">
    <citation type="submission" date="2023-10" db="EMBL/GenBank/DDBJ databases">
        <title>Genome assemblies of two species of porcelain crab, Petrolisthes cinctipes and Petrolisthes manimaculis (Anomura: Porcellanidae).</title>
        <authorList>
            <person name="Angst P."/>
        </authorList>
    </citation>
    <scope>NUCLEOTIDE SEQUENCE</scope>
    <source>
        <strain evidence="1">PB745_01</strain>
        <tissue evidence="1">Gill</tissue>
    </source>
</reference>
<organism evidence="1 2">
    <name type="scientific">Petrolisthes cinctipes</name>
    <name type="common">Flat porcelain crab</name>
    <dbReference type="NCBI Taxonomy" id="88211"/>
    <lineage>
        <taxon>Eukaryota</taxon>
        <taxon>Metazoa</taxon>
        <taxon>Ecdysozoa</taxon>
        <taxon>Arthropoda</taxon>
        <taxon>Crustacea</taxon>
        <taxon>Multicrustacea</taxon>
        <taxon>Malacostraca</taxon>
        <taxon>Eumalacostraca</taxon>
        <taxon>Eucarida</taxon>
        <taxon>Decapoda</taxon>
        <taxon>Pleocyemata</taxon>
        <taxon>Anomura</taxon>
        <taxon>Galatheoidea</taxon>
        <taxon>Porcellanidae</taxon>
        <taxon>Petrolisthes</taxon>
    </lineage>
</organism>
<protein>
    <submittedName>
        <fullName evidence="1">Uncharacterized protein</fullName>
    </submittedName>
</protein>
<name>A0AAE1K1K6_PETCI</name>
<dbReference type="EMBL" id="JAWQEG010004427">
    <property type="protein sequence ID" value="KAK3861699.1"/>
    <property type="molecule type" value="Genomic_DNA"/>
</dbReference>
<comment type="caution">
    <text evidence="1">The sequence shown here is derived from an EMBL/GenBank/DDBJ whole genome shotgun (WGS) entry which is preliminary data.</text>
</comment>
<dbReference type="AlphaFoldDB" id="A0AAE1K1K6"/>
<gene>
    <name evidence="1" type="ORF">Pcinc_032366</name>
</gene>
<evidence type="ECO:0000313" key="2">
    <source>
        <dbReference type="Proteomes" id="UP001286313"/>
    </source>
</evidence>
<evidence type="ECO:0000313" key="1">
    <source>
        <dbReference type="EMBL" id="KAK3861699.1"/>
    </source>
</evidence>
<sequence>MTCHQPSIWCKISLPSLLCCFHMPPFQIPVISSTSASCPFSNGREYGRSHWLLLPSSLGLSKDYTRIISYDSTSHHSRPIPAVSHPLPLTYIYLPSLHPINWWMIIKDSLLYKYNSSILVTITI</sequence>
<accession>A0AAE1K1K6</accession>